<evidence type="ECO:0000313" key="2">
    <source>
        <dbReference type="EMBL" id="MDT3402492.1"/>
    </source>
</evidence>
<dbReference type="RefSeq" id="WP_311949016.1">
    <property type="nucleotide sequence ID" value="NZ_JAVLVU010000001.1"/>
</dbReference>
<organism evidence="2 3">
    <name type="scientific">Mucilaginibacter terrae</name>
    <dbReference type="NCBI Taxonomy" id="1955052"/>
    <lineage>
        <taxon>Bacteria</taxon>
        <taxon>Pseudomonadati</taxon>
        <taxon>Bacteroidota</taxon>
        <taxon>Sphingobacteriia</taxon>
        <taxon>Sphingobacteriales</taxon>
        <taxon>Sphingobacteriaceae</taxon>
        <taxon>Mucilaginibacter</taxon>
    </lineage>
</organism>
<comment type="caution">
    <text evidence="2">The sequence shown here is derived from an EMBL/GenBank/DDBJ whole genome shotgun (WGS) entry which is preliminary data.</text>
</comment>
<keyword evidence="3" id="KW-1185">Reference proteome</keyword>
<sequence length="264" mass="30323">MKLLKVVLIIFVTFVMVSAVLILINRLRSKGLNKQYTTLGTKVESKHFTMEEFKVAGRTFVLQSEDNLHPDPLQESDALSYLRYDKVNRQIILQTEEYVSSTSGQPVNDTRIHQYCFDMDGKLVSHDSAIYHMAQSRKSIVLKDYIAPFQKWKDDKQEIYLRHFGIESFSGECLNPFSIGGINGSSPCYVWDGSGYFNLKIAGDTLRFKSPAGKADVFFTEKHDYGTDLSYYELPKVLGLQTPAFILYRPNYGQHRIFIIKRKS</sequence>
<keyword evidence="1" id="KW-1133">Transmembrane helix</keyword>
<accession>A0ABU3GRU7</accession>
<gene>
    <name evidence="2" type="ORF">QE417_001564</name>
</gene>
<name>A0ABU3GRU7_9SPHI</name>
<evidence type="ECO:0000256" key="1">
    <source>
        <dbReference type="SAM" id="Phobius"/>
    </source>
</evidence>
<reference evidence="3" key="1">
    <citation type="submission" date="2023-07" db="EMBL/GenBank/DDBJ databases">
        <title>Functional and genomic diversity of the sorghum phyllosphere microbiome.</title>
        <authorList>
            <person name="Shade A."/>
        </authorList>
    </citation>
    <scope>NUCLEOTIDE SEQUENCE [LARGE SCALE GENOMIC DNA]</scope>
    <source>
        <strain evidence="3">SORGH_AS_0422</strain>
    </source>
</reference>
<feature type="transmembrane region" description="Helical" evidence="1">
    <location>
        <begin position="6"/>
        <end position="24"/>
    </location>
</feature>
<dbReference type="Proteomes" id="UP001258315">
    <property type="component" value="Unassembled WGS sequence"/>
</dbReference>
<dbReference type="EMBL" id="JAVLVU010000001">
    <property type="protein sequence ID" value="MDT3402492.1"/>
    <property type="molecule type" value="Genomic_DNA"/>
</dbReference>
<evidence type="ECO:0000313" key="3">
    <source>
        <dbReference type="Proteomes" id="UP001258315"/>
    </source>
</evidence>
<protein>
    <submittedName>
        <fullName evidence="2">Uncharacterized protein</fullName>
    </submittedName>
</protein>
<keyword evidence="1" id="KW-0472">Membrane</keyword>
<keyword evidence="1" id="KW-0812">Transmembrane</keyword>
<proteinExistence type="predicted"/>